<dbReference type="EMBL" id="BMAW01029762">
    <property type="protein sequence ID" value="GFU13575.1"/>
    <property type="molecule type" value="Genomic_DNA"/>
</dbReference>
<dbReference type="Proteomes" id="UP000887013">
    <property type="component" value="Unassembled WGS sequence"/>
</dbReference>
<reference evidence="1" key="1">
    <citation type="submission" date="2020-08" db="EMBL/GenBank/DDBJ databases">
        <title>Multicomponent nature underlies the extraordinary mechanical properties of spider dragline silk.</title>
        <authorList>
            <person name="Kono N."/>
            <person name="Nakamura H."/>
            <person name="Mori M."/>
            <person name="Yoshida Y."/>
            <person name="Ohtoshi R."/>
            <person name="Malay A.D."/>
            <person name="Moran D.A.P."/>
            <person name="Tomita M."/>
            <person name="Numata K."/>
            <person name="Arakawa K."/>
        </authorList>
    </citation>
    <scope>NUCLEOTIDE SEQUENCE</scope>
</reference>
<dbReference type="AlphaFoldDB" id="A0A8X6QC54"/>
<protein>
    <submittedName>
        <fullName evidence="1">Uncharacterized protein</fullName>
    </submittedName>
</protein>
<accession>A0A8X6QC54</accession>
<evidence type="ECO:0000313" key="1">
    <source>
        <dbReference type="EMBL" id="GFU13575.1"/>
    </source>
</evidence>
<evidence type="ECO:0000313" key="2">
    <source>
        <dbReference type="Proteomes" id="UP000887013"/>
    </source>
</evidence>
<comment type="caution">
    <text evidence="1">The sequence shown here is derived from an EMBL/GenBank/DDBJ whole genome shotgun (WGS) entry which is preliminary data.</text>
</comment>
<organism evidence="1 2">
    <name type="scientific">Nephila pilipes</name>
    <name type="common">Giant wood spider</name>
    <name type="synonym">Nephila maculata</name>
    <dbReference type="NCBI Taxonomy" id="299642"/>
    <lineage>
        <taxon>Eukaryota</taxon>
        <taxon>Metazoa</taxon>
        <taxon>Ecdysozoa</taxon>
        <taxon>Arthropoda</taxon>
        <taxon>Chelicerata</taxon>
        <taxon>Arachnida</taxon>
        <taxon>Araneae</taxon>
        <taxon>Araneomorphae</taxon>
        <taxon>Entelegynae</taxon>
        <taxon>Araneoidea</taxon>
        <taxon>Nephilidae</taxon>
        <taxon>Nephila</taxon>
    </lineage>
</organism>
<proteinExistence type="predicted"/>
<gene>
    <name evidence="1" type="ORF">NPIL_452201</name>
</gene>
<sequence length="76" mass="8333">MIAENSKFEISSFVTGNKSLILGETPEIGMLTLSFFQTQQICQIRCYTGAHAATVKDHEALLKVTTPVRNINNSSS</sequence>
<keyword evidence="2" id="KW-1185">Reference proteome</keyword>
<name>A0A8X6QC54_NEPPI</name>